<gene>
    <name evidence="1" type="ORF">A9K55_003174</name>
</gene>
<dbReference type="InterPro" id="IPR036249">
    <property type="entry name" value="Thioredoxin-like_sf"/>
</dbReference>
<evidence type="ECO:0000313" key="2">
    <source>
        <dbReference type="Proteomes" id="UP000323067"/>
    </source>
</evidence>
<dbReference type="Gene3D" id="3.40.30.10">
    <property type="entry name" value="Glutaredoxin"/>
    <property type="match status" value="1"/>
</dbReference>
<dbReference type="SUPFAM" id="SSF52833">
    <property type="entry name" value="Thioredoxin-like"/>
    <property type="match status" value="1"/>
</dbReference>
<dbReference type="InterPro" id="IPR032801">
    <property type="entry name" value="PXL2A/B/C"/>
</dbReference>
<name>A0A2H4S8Q8_CORMI</name>
<dbReference type="AlphaFoldDB" id="A0A2H4S8Q8"/>
<dbReference type="EMBL" id="CP023322">
    <property type="protein sequence ID" value="ATY59491.1"/>
    <property type="molecule type" value="Genomic_DNA"/>
</dbReference>
<evidence type="ECO:0000313" key="1">
    <source>
        <dbReference type="EMBL" id="ATY59491.1"/>
    </source>
</evidence>
<proteinExistence type="predicted"/>
<dbReference type="PANTHER" id="PTHR42336">
    <property type="entry name" value="THIOREDOXIN DOMAIN-CONTAINING PROTEIN-RELATED"/>
    <property type="match status" value="1"/>
</dbReference>
<protein>
    <submittedName>
        <fullName evidence="1">Thioredoxin-like fold</fullName>
    </submittedName>
</protein>
<sequence length="207" mass="22203">MADSTQVTGVNTNPPQRQRGFWAEVESLKSPVKKEVAEVPKIGAAAPSSDKIPLTDGKPTVIVFLRHCGCPFAEKVFKKLSTLSGRQPGIHCIAVSHSSSETTEKWIPQVGGAWSTDVVIDEGRDLYAQWGLGLSDVWHMSGPSVLYSVYRLGTDEGVWNRPTESGTRWKIGGAFAVDEGGVVRYAHASKAADDLPDINSAAQAVGL</sequence>
<dbReference type="Pfam" id="PF13911">
    <property type="entry name" value="AhpC-TSA_2"/>
    <property type="match status" value="1"/>
</dbReference>
<dbReference type="VEuPathDB" id="FungiDB:A9K55_003174"/>
<dbReference type="CDD" id="cd02970">
    <property type="entry name" value="PRX_like2"/>
    <property type="match status" value="1"/>
</dbReference>
<dbReference type="PANTHER" id="PTHR42336:SF1">
    <property type="entry name" value="ALKYL HYDROPEROXIDE REDUCTASE SUBUNIT C_ THIOL SPECIFIC ANTIOXIDANT DOMAIN-CONTAINING PROTEIN"/>
    <property type="match status" value="1"/>
</dbReference>
<organism evidence="1 2">
    <name type="scientific">Cordyceps militaris</name>
    <name type="common">Caterpillar fungus</name>
    <name type="synonym">Clavaria militaris</name>
    <dbReference type="NCBI Taxonomy" id="73501"/>
    <lineage>
        <taxon>Eukaryota</taxon>
        <taxon>Fungi</taxon>
        <taxon>Dikarya</taxon>
        <taxon>Ascomycota</taxon>
        <taxon>Pezizomycotina</taxon>
        <taxon>Sordariomycetes</taxon>
        <taxon>Hypocreomycetidae</taxon>
        <taxon>Hypocreales</taxon>
        <taxon>Cordycipitaceae</taxon>
        <taxon>Cordyceps</taxon>
    </lineage>
</organism>
<dbReference type="VEuPathDB" id="FungiDB:CCM_05798"/>
<dbReference type="Proteomes" id="UP000323067">
    <property type="component" value="Chromosome iv"/>
</dbReference>
<accession>A0A2H4S8Q8</accession>
<dbReference type="OrthoDB" id="40334at2759"/>
<reference evidence="1 2" key="1">
    <citation type="journal article" date="2017" name="BMC Genomics">
        <title>Chromosome level assembly and secondary metabolite potential of the parasitic fungus Cordyceps militaris.</title>
        <authorList>
            <person name="Kramer G.J."/>
            <person name="Nodwell J.R."/>
        </authorList>
    </citation>
    <scope>NUCLEOTIDE SEQUENCE [LARGE SCALE GENOMIC DNA]</scope>
    <source>
        <strain evidence="1 2">ATCC 34164</strain>
    </source>
</reference>